<reference evidence="1 2" key="1">
    <citation type="submission" date="2018-11" db="EMBL/GenBank/DDBJ databases">
        <title>Novel Erysipelotrichaceae bacterium isolated from small intestine of a swine.</title>
        <authorList>
            <person name="Kim J.S."/>
            <person name="Choe H."/>
            <person name="Lee Y.R."/>
            <person name="Kim K.M."/>
            <person name="Park D.S."/>
        </authorList>
    </citation>
    <scope>NUCLEOTIDE SEQUENCE [LARGE SCALE GENOMIC DNA]</scope>
    <source>
        <strain evidence="1 2">SG0102</strain>
    </source>
</reference>
<dbReference type="KEGG" id="ebm:SG0102_15070"/>
<sequence length="232" mass="26668">MNNKEIAYQALRLLTKLLVSRDKQLKKSDDPALFSLYRTESLEMREYVNSLAMENDCDVVAGEEAIYLIPHEKNFNLVYTKAELRQELKCAGNEEQYALSMVAILVLITTMYSGQSPASSRVREVIRPSFWESEITKTLTQLGETNPQMKALGEAWQAKPNAENNNEFKRTKEYLLKCVMSFLEKESLAIYREESDTLQVTERLTILVDRYLLNVNNLGRLASIMKGEYEDA</sequence>
<dbReference type="InParanoid" id="A0A3G9JNJ1"/>
<dbReference type="AlphaFoldDB" id="A0A3G9JNJ1"/>
<dbReference type="Proteomes" id="UP000268059">
    <property type="component" value="Chromosome"/>
</dbReference>
<accession>A0A3G9JNJ1</accession>
<protein>
    <submittedName>
        <fullName evidence="1">Uncharacterized protein</fullName>
    </submittedName>
</protein>
<organism evidence="1 2">
    <name type="scientific">Intestinibaculum porci</name>
    <dbReference type="NCBI Taxonomy" id="2487118"/>
    <lineage>
        <taxon>Bacteria</taxon>
        <taxon>Bacillati</taxon>
        <taxon>Bacillota</taxon>
        <taxon>Erysipelotrichia</taxon>
        <taxon>Erysipelotrichales</taxon>
        <taxon>Erysipelotrichaceae</taxon>
        <taxon>Intestinibaculum</taxon>
    </lineage>
</organism>
<name>A0A3G9JNJ1_9FIRM</name>
<keyword evidence="2" id="KW-1185">Reference proteome</keyword>
<dbReference type="Pfam" id="PF19539">
    <property type="entry name" value="DUF6063"/>
    <property type="match status" value="1"/>
</dbReference>
<dbReference type="RefSeq" id="WP_125119425.1">
    <property type="nucleotide sequence ID" value="NZ_AP019309.1"/>
</dbReference>
<dbReference type="InterPro" id="IPR045707">
    <property type="entry name" value="DUF6063"/>
</dbReference>
<proteinExistence type="predicted"/>
<evidence type="ECO:0000313" key="2">
    <source>
        <dbReference type="Proteomes" id="UP000268059"/>
    </source>
</evidence>
<gene>
    <name evidence="1" type="ORF">SG0102_15070</name>
</gene>
<dbReference type="EMBL" id="AP019309">
    <property type="protein sequence ID" value="BBH26573.1"/>
    <property type="molecule type" value="Genomic_DNA"/>
</dbReference>
<evidence type="ECO:0000313" key="1">
    <source>
        <dbReference type="EMBL" id="BBH26573.1"/>
    </source>
</evidence>